<dbReference type="STRING" id="436907.A7TNI1"/>
<name>A7TNI1_VANPO</name>
<dbReference type="OMA" id="DWADWYS"/>
<dbReference type="AlphaFoldDB" id="A7TNI1"/>
<evidence type="ECO:0000256" key="1">
    <source>
        <dbReference type="ARBA" id="ARBA00009003"/>
    </source>
</evidence>
<protein>
    <recommendedName>
        <fullName evidence="5">Initiation-specific alpha-1,6-mannosyltransferase</fullName>
    </recommendedName>
</protein>
<dbReference type="SUPFAM" id="SSF53448">
    <property type="entry name" value="Nucleotide-diphospho-sugar transferases"/>
    <property type="match status" value="1"/>
</dbReference>
<evidence type="ECO:0000256" key="2">
    <source>
        <dbReference type="SAM" id="Phobius"/>
    </source>
</evidence>
<dbReference type="InterPro" id="IPR007577">
    <property type="entry name" value="GlycoTrfase_DXD_sugar-bd_CS"/>
</dbReference>
<dbReference type="OrthoDB" id="409543at2759"/>
<keyword evidence="4" id="KW-1185">Reference proteome</keyword>
<evidence type="ECO:0000313" key="3">
    <source>
        <dbReference type="EMBL" id="EDO16164.1"/>
    </source>
</evidence>
<keyword evidence="2" id="KW-0472">Membrane</keyword>
<accession>A7TNI1</accession>
<comment type="similarity">
    <text evidence="1">Belongs to the glycosyltransferase 32 family.</text>
</comment>
<dbReference type="RefSeq" id="XP_001644022.1">
    <property type="nucleotide sequence ID" value="XM_001643972.1"/>
</dbReference>
<dbReference type="GeneID" id="5544321"/>
<dbReference type="GO" id="GO:0006487">
    <property type="term" value="P:protein N-linked glycosylation"/>
    <property type="evidence" value="ECO:0007669"/>
    <property type="project" value="EnsemblFungi"/>
</dbReference>
<dbReference type="PhylomeDB" id="A7TNI1"/>
<dbReference type="InterPro" id="IPR029044">
    <property type="entry name" value="Nucleotide-diphossugar_trans"/>
</dbReference>
<keyword evidence="2" id="KW-1133">Transmembrane helix</keyword>
<dbReference type="FunCoup" id="A7TNI1">
    <property type="interactions" value="84"/>
</dbReference>
<dbReference type="PANTHER" id="PTHR31834">
    <property type="entry name" value="INITIATION-SPECIFIC ALPHA-1,6-MANNOSYLTRANSFERASE"/>
    <property type="match status" value="1"/>
</dbReference>
<reference evidence="3 4" key="1">
    <citation type="journal article" date="2007" name="Proc. Natl. Acad. Sci. U.S.A.">
        <title>Independent sorting-out of thousands of duplicated gene pairs in two yeast species descended from a whole-genome duplication.</title>
        <authorList>
            <person name="Scannell D.R."/>
            <person name="Frank A.C."/>
            <person name="Conant G.C."/>
            <person name="Byrne K.P."/>
            <person name="Woolfit M."/>
            <person name="Wolfe K.H."/>
        </authorList>
    </citation>
    <scope>NUCLEOTIDE SEQUENCE [LARGE SCALE GENOMIC DNA]</scope>
    <source>
        <strain evidence="4">ATCC 22028 / DSM 70294 / BCRC 21397 / CBS 2163 / NBRC 10782 / NRRL Y-8283 / UCD 57-17</strain>
    </source>
</reference>
<gene>
    <name evidence="3" type="ORF">Kpol_1026p11</name>
</gene>
<dbReference type="Gene3D" id="3.90.550.20">
    <property type="match status" value="1"/>
</dbReference>
<dbReference type="GO" id="GO:0000009">
    <property type="term" value="F:alpha-1,6-mannosyltransferase activity"/>
    <property type="evidence" value="ECO:0007669"/>
    <property type="project" value="EnsemblFungi"/>
</dbReference>
<dbReference type="Pfam" id="PF04488">
    <property type="entry name" value="Gly_transf_sug"/>
    <property type="match status" value="1"/>
</dbReference>
<evidence type="ECO:0008006" key="5">
    <source>
        <dbReference type="Google" id="ProtNLM"/>
    </source>
</evidence>
<dbReference type="InterPro" id="IPR039367">
    <property type="entry name" value="Och1-like"/>
</dbReference>
<proteinExistence type="inferred from homology"/>
<dbReference type="InParanoid" id="A7TNI1"/>
<feature type="transmembrane region" description="Helical" evidence="2">
    <location>
        <begin position="19"/>
        <end position="36"/>
    </location>
</feature>
<dbReference type="eggNOG" id="ENOG502QW2I">
    <property type="taxonomic scope" value="Eukaryota"/>
</dbReference>
<dbReference type="KEGG" id="vpo:Kpol_1026p11"/>
<organism evidence="4">
    <name type="scientific">Vanderwaltozyma polyspora (strain ATCC 22028 / DSM 70294 / BCRC 21397 / CBS 2163 / NBRC 10782 / NRRL Y-8283 / UCD 57-17)</name>
    <name type="common">Kluyveromyces polysporus</name>
    <dbReference type="NCBI Taxonomy" id="436907"/>
    <lineage>
        <taxon>Eukaryota</taxon>
        <taxon>Fungi</taxon>
        <taxon>Dikarya</taxon>
        <taxon>Ascomycota</taxon>
        <taxon>Saccharomycotina</taxon>
        <taxon>Saccharomycetes</taxon>
        <taxon>Saccharomycetales</taxon>
        <taxon>Saccharomycetaceae</taxon>
        <taxon>Vanderwaltozyma</taxon>
    </lineage>
</organism>
<dbReference type="GO" id="GO:0000136">
    <property type="term" value="C:mannan polymerase complex"/>
    <property type="evidence" value="ECO:0007669"/>
    <property type="project" value="TreeGrafter"/>
</dbReference>
<dbReference type="Proteomes" id="UP000000267">
    <property type="component" value="Unassembled WGS sequence"/>
</dbReference>
<dbReference type="HOGENOM" id="CLU_022381_5_2_1"/>
<dbReference type="EMBL" id="DS480431">
    <property type="protein sequence ID" value="EDO16164.1"/>
    <property type="molecule type" value="Genomic_DNA"/>
</dbReference>
<keyword evidence="2" id="KW-0812">Transmembrane</keyword>
<dbReference type="PANTHER" id="PTHR31834:SF1">
    <property type="entry name" value="INITIATION-SPECIFIC ALPHA-1,6-MANNOSYLTRANSFERASE"/>
    <property type="match status" value="1"/>
</dbReference>
<evidence type="ECO:0000313" key="4">
    <source>
        <dbReference type="Proteomes" id="UP000000267"/>
    </source>
</evidence>
<sequence length="460" mass="53437">MVKLVPFLRNLFASKRGRLIIVSIILIYSFFSIQISNNSKFQQFDKKDLPLPTTSHSDSINLKKTDVNNSNDIDDLRKLLSFAFPYYPKKPIPRRIWQTWKVDTSSEKFPSDFRTYQKEWTSKSYDYSLIPDDKLVPFLENLYAEVPQVIEAFKAMPMNILKADFFRYLLLFARGGIYSDMDTIPLKDLENWPSVDLNKIKKIKALSNPIQYKNLKSMSPYQYEPGLVIGIEADPDREDWSDWYARRIQFCQWTIQAKPGHPALRELILNITTTTLSSVESTNLKYSNLIDQNFKQDYNVNYRHKRRLDTEYDHSSLKNSKNVDGSDIMNWTGPGIFSDIIFDYLNNLLEHNNDVEIYNSNLNGALPQRSEKKENFKVTTTRKFYEKITNSLKTESHIPWEFFSLISEPVLLDDVMVLPITSFSPDVGQMGAKSSSNRMALVKHMFSGSWKKVADKNAGH</sequence>